<evidence type="ECO:0000313" key="5">
    <source>
        <dbReference type="Proteomes" id="UP000735302"/>
    </source>
</evidence>
<dbReference type="InterPro" id="IPR028364">
    <property type="entry name" value="Ribosomal_uL1/biogenesis"/>
</dbReference>
<comment type="similarity">
    <text evidence="1">Belongs to the universal ribosomal protein uL1 family.</text>
</comment>
<sequence length="354" mass="40183">MAASITKSMFTSALRPNLNHITQARSLYCLNPWFPSVPTANNYMQIRHRNKKQRVKDNTVQTTKDKKFISKKEKKKAVASITAVEKSTILADKPVDNVWIRKFYPPPRFSLEEAVQRHQAFAQPAMLNNLKGLIYLDMRLDFTTKKKTKFLGNIRASLRLPHEFPYGSPPNILVFCKSEENVNLAVSLGAKQAGTPQDIIKQINEGVINPKDFEHVLCTSDCANEILSVRSHFRDRFPQRAKGNIGPDLKEMWDLFYYGYCYESTKLADAIGHLQVPLGLVEQPVEELGENFKSYVDHICQHRPVALGPFIQSMKVLAPPSPEEFIIRVEDYVPGFKSEDVDSDAEEEAEALGQ</sequence>
<accession>A0AAV4A7T2</accession>
<keyword evidence="2 4" id="KW-0689">Ribosomal protein</keyword>
<dbReference type="SUPFAM" id="SSF56808">
    <property type="entry name" value="Ribosomal protein L1"/>
    <property type="match status" value="1"/>
</dbReference>
<name>A0AAV4A7T2_9GAST</name>
<comment type="caution">
    <text evidence="4">The sequence shown here is derived from an EMBL/GenBank/DDBJ whole genome shotgun (WGS) entry which is preliminary data.</text>
</comment>
<dbReference type="AlphaFoldDB" id="A0AAV4A7T2"/>
<evidence type="ECO:0000256" key="3">
    <source>
        <dbReference type="ARBA" id="ARBA00023274"/>
    </source>
</evidence>
<dbReference type="Gene3D" id="3.40.50.790">
    <property type="match status" value="1"/>
</dbReference>
<dbReference type="PANTHER" id="PTHR36427">
    <property type="entry name" value="54S RIBOSOMAL PROTEIN L1, MITOCHONDRIAL"/>
    <property type="match status" value="1"/>
</dbReference>
<gene>
    <name evidence="4" type="ORF">PoB_003081600</name>
</gene>
<dbReference type="Proteomes" id="UP000735302">
    <property type="component" value="Unassembled WGS sequence"/>
</dbReference>
<keyword evidence="5" id="KW-1185">Reference proteome</keyword>
<organism evidence="4 5">
    <name type="scientific">Plakobranchus ocellatus</name>
    <dbReference type="NCBI Taxonomy" id="259542"/>
    <lineage>
        <taxon>Eukaryota</taxon>
        <taxon>Metazoa</taxon>
        <taxon>Spiralia</taxon>
        <taxon>Lophotrochozoa</taxon>
        <taxon>Mollusca</taxon>
        <taxon>Gastropoda</taxon>
        <taxon>Heterobranchia</taxon>
        <taxon>Euthyneura</taxon>
        <taxon>Panpulmonata</taxon>
        <taxon>Sacoglossa</taxon>
        <taxon>Placobranchoidea</taxon>
        <taxon>Plakobranchidae</taxon>
        <taxon>Plakobranchus</taxon>
    </lineage>
</organism>
<evidence type="ECO:0000313" key="4">
    <source>
        <dbReference type="EMBL" id="GFO04311.1"/>
    </source>
</evidence>
<dbReference type="EMBL" id="BLXT01003738">
    <property type="protein sequence ID" value="GFO04311.1"/>
    <property type="molecule type" value="Genomic_DNA"/>
</dbReference>
<dbReference type="Gene3D" id="3.30.190.20">
    <property type="match status" value="1"/>
</dbReference>
<evidence type="ECO:0000256" key="2">
    <source>
        <dbReference type="ARBA" id="ARBA00022980"/>
    </source>
</evidence>
<protein>
    <submittedName>
        <fullName evidence="4">39S ribosomal protein l1, mitochondrial</fullName>
    </submittedName>
</protein>
<dbReference type="InterPro" id="IPR023674">
    <property type="entry name" value="Ribosomal_uL1-like"/>
</dbReference>
<dbReference type="GO" id="GO:1990904">
    <property type="term" value="C:ribonucleoprotein complex"/>
    <property type="evidence" value="ECO:0007669"/>
    <property type="project" value="UniProtKB-KW"/>
</dbReference>
<keyword evidence="3" id="KW-0687">Ribonucleoprotein</keyword>
<reference evidence="4 5" key="1">
    <citation type="journal article" date="2021" name="Elife">
        <title>Chloroplast acquisition without the gene transfer in kleptoplastic sea slugs, Plakobranchus ocellatus.</title>
        <authorList>
            <person name="Maeda T."/>
            <person name="Takahashi S."/>
            <person name="Yoshida T."/>
            <person name="Shimamura S."/>
            <person name="Takaki Y."/>
            <person name="Nagai Y."/>
            <person name="Toyoda A."/>
            <person name="Suzuki Y."/>
            <person name="Arimoto A."/>
            <person name="Ishii H."/>
            <person name="Satoh N."/>
            <person name="Nishiyama T."/>
            <person name="Hasebe M."/>
            <person name="Maruyama T."/>
            <person name="Minagawa J."/>
            <person name="Obokata J."/>
            <person name="Shigenobu S."/>
        </authorList>
    </citation>
    <scope>NUCLEOTIDE SEQUENCE [LARGE SCALE GENOMIC DNA]</scope>
</reference>
<proteinExistence type="inferred from homology"/>
<dbReference type="GO" id="GO:0005840">
    <property type="term" value="C:ribosome"/>
    <property type="evidence" value="ECO:0007669"/>
    <property type="project" value="UniProtKB-KW"/>
</dbReference>
<dbReference type="InterPro" id="IPR016095">
    <property type="entry name" value="Ribosomal_uL1_3-a/b-sand"/>
</dbReference>
<dbReference type="PANTHER" id="PTHR36427:SF3">
    <property type="entry name" value="LARGE RIBOSOMAL SUBUNIT PROTEIN UL1M"/>
    <property type="match status" value="1"/>
</dbReference>
<evidence type="ECO:0000256" key="1">
    <source>
        <dbReference type="ARBA" id="ARBA00010531"/>
    </source>
</evidence>
<dbReference type="Pfam" id="PF00687">
    <property type="entry name" value="Ribosomal_L1"/>
    <property type="match status" value="1"/>
</dbReference>